<protein>
    <recommendedName>
        <fullName evidence="2">DUF5824 domain-containing protein</fullName>
    </recommendedName>
</protein>
<accession>A0A6C0CP10</accession>
<reference evidence="3" key="1">
    <citation type="journal article" date="2020" name="Nature">
        <title>Giant virus diversity and host interactions through global metagenomics.</title>
        <authorList>
            <person name="Schulz F."/>
            <person name="Roux S."/>
            <person name="Paez-Espino D."/>
            <person name="Jungbluth S."/>
            <person name="Walsh D.A."/>
            <person name="Denef V.J."/>
            <person name="McMahon K.D."/>
            <person name="Konstantinidis K.T."/>
            <person name="Eloe-Fadrosh E.A."/>
            <person name="Kyrpides N.C."/>
            <person name="Woyke T."/>
        </authorList>
    </citation>
    <scope>NUCLEOTIDE SEQUENCE</scope>
    <source>
        <strain evidence="3">GVMAG-M-3300021425-30</strain>
    </source>
</reference>
<dbReference type="InterPro" id="IPR043862">
    <property type="entry name" value="DUF5824"/>
</dbReference>
<name>A0A6C0CP10_9ZZZZ</name>
<feature type="region of interest" description="Disordered" evidence="1">
    <location>
        <begin position="1"/>
        <end position="54"/>
    </location>
</feature>
<feature type="region of interest" description="Disordered" evidence="1">
    <location>
        <begin position="146"/>
        <end position="173"/>
    </location>
</feature>
<sequence length="306" mass="35877">MTRVPQHYVPKHLSRKAKKRQKKELAKSRRAYKKGKYHTRKKIKGYKSKRSRHENRVRKIYKFKNNEKITIRKLSKKTHCSEKSLKGIVKKGQGAYYSSGSRPNQTAHSWGYARLYSAITGGPAAKYDKHLLDDGCSKKSKALKLAKNPRKNTRRKKVQIGGEGPKRPVTAPILPTGISKEHIQKVFDHLHKQAHSQGQNGGYKLKEKIIRFEKSPIHGKKYRAFVRDYKTKKERHIDFGASDYQQYKDRVPLKVYAHKNHGTRKRMRNYFNRHSGTPIRSKAIEKERKKSRGYYNAKILSHEYLW</sequence>
<feature type="compositionally biased region" description="Basic residues" evidence="1">
    <location>
        <begin position="146"/>
        <end position="158"/>
    </location>
</feature>
<evidence type="ECO:0000259" key="2">
    <source>
        <dbReference type="Pfam" id="PF19141"/>
    </source>
</evidence>
<evidence type="ECO:0000313" key="3">
    <source>
        <dbReference type="EMBL" id="QHT06546.1"/>
    </source>
</evidence>
<dbReference type="Pfam" id="PF19141">
    <property type="entry name" value="DUF5824"/>
    <property type="match status" value="1"/>
</dbReference>
<organism evidence="3">
    <name type="scientific">viral metagenome</name>
    <dbReference type="NCBI Taxonomy" id="1070528"/>
    <lineage>
        <taxon>unclassified sequences</taxon>
        <taxon>metagenomes</taxon>
        <taxon>organismal metagenomes</taxon>
    </lineage>
</organism>
<feature type="domain" description="DUF5824" evidence="2">
    <location>
        <begin position="6"/>
        <end position="122"/>
    </location>
</feature>
<proteinExistence type="predicted"/>
<feature type="compositionally biased region" description="Basic residues" evidence="1">
    <location>
        <begin position="9"/>
        <end position="54"/>
    </location>
</feature>
<dbReference type="EMBL" id="MN739469">
    <property type="protein sequence ID" value="QHT06546.1"/>
    <property type="molecule type" value="Genomic_DNA"/>
</dbReference>
<evidence type="ECO:0000256" key="1">
    <source>
        <dbReference type="SAM" id="MobiDB-lite"/>
    </source>
</evidence>
<dbReference type="AlphaFoldDB" id="A0A6C0CP10"/>